<keyword evidence="5" id="KW-0547">Nucleotide-binding</keyword>
<evidence type="ECO:0000256" key="2">
    <source>
        <dbReference type="ARBA" id="ARBA00002659"/>
    </source>
</evidence>
<comment type="catalytic activity">
    <reaction evidence="10">
        <text>beta-D-fructose 6-phosphate + ATP = beta-D-fructose 1,6-bisphosphate + ADP + H(+)</text>
        <dbReference type="Rhea" id="RHEA:16109"/>
        <dbReference type="ChEBI" id="CHEBI:15378"/>
        <dbReference type="ChEBI" id="CHEBI:30616"/>
        <dbReference type="ChEBI" id="CHEBI:32966"/>
        <dbReference type="ChEBI" id="CHEBI:57634"/>
        <dbReference type="ChEBI" id="CHEBI:456216"/>
        <dbReference type="EC" id="2.7.1.11"/>
    </reaction>
</comment>
<comment type="caution">
    <text evidence="13">The sequence shown here is derived from an EMBL/GenBank/DDBJ whole genome shotgun (WGS) entry which is preliminary data.</text>
</comment>
<evidence type="ECO:0000256" key="7">
    <source>
        <dbReference type="ARBA" id="ARBA00022840"/>
    </source>
</evidence>
<dbReference type="PRINTS" id="PR00476">
    <property type="entry name" value="PHFRCTKINASE"/>
</dbReference>
<dbReference type="Proteomes" id="UP001165065">
    <property type="component" value="Unassembled WGS sequence"/>
</dbReference>
<dbReference type="GO" id="GO:0046872">
    <property type="term" value="F:metal ion binding"/>
    <property type="evidence" value="ECO:0007669"/>
    <property type="project" value="UniProtKB-KW"/>
</dbReference>
<keyword evidence="14" id="KW-1185">Reference proteome</keyword>
<evidence type="ECO:0000256" key="5">
    <source>
        <dbReference type="ARBA" id="ARBA00022741"/>
    </source>
</evidence>
<evidence type="ECO:0000256" key="3">
    <source>
        <dbReference type="ARBA" id="ARBA00022679"/>
    </source>
</evidence>
<keyword evidence="3" id="KW-0808">Transferase</keyword>
<feature type="region of interest" description="Disordered" evidence="11">
    <location>
        <begin position="525"/>
        <end position="545"/>
    </location>
</feature>
<dbReference type="Pfam" id="PF00365">
    <property type="entry name" value="PFK"/>
    <property type="match status" value="1"/>
</dbReference>
<dbReference type="InterPro" id="IPR035966">
    <property type="entry name" value="PKF_sf"/>
</dbReference>
<evidence type="ECO:0000259" key="12">
    <source>
        <dbReference type="Pfam" id="PF00365"/>
    </source>
</evidence>
<evidence type="ECO:0000256" key="10">
    <source>
        <dbReference type="ARBA" id="ARBA00048070"/>
    </source>
</evidence>
<dbReference type="AlphaFoldDB" id="A0A9W7L232"/>
<dbReference type="InterPro" id="IPR050929">
    <property type="entry name" value="PFKA"/>
</dbReference>
<evidence type="ECO:0000313" key="13">
    <source>
        <dbReference type="EMBL" id="GMI24057.1"/>
    </source>
</evidence>
<accession>A0A9W7L232</accession>
<dbReference type="InterPro" id="IPR022953">
    <property type="entry name" value="ATP_PFK"/>
</dbReference>
<feature type="compositionally biased region" description="Basic and acidic residues" evidence="11">
    <location>
        <begin position="38"/>
        <end position="61"/>
    </location>
</feature>
<keyword evidence="9" id="KW-0324">Glycolysis</keyword>
<name>A0A9W7L232_9STRA</name>
<protein>
    <recommendedName>
        <fullName evidence="12">Phosphofructokinase domain-containing protein</fullName>
    </recommendedName>
</protein>
<keyword evidence="7" id="KW-0067">ATP-binding</keyword>
<feature type="domain" description="Phosphofructokinase" evidence="12">
    <location>
        <begin position="171"/>
        <end position="475"/>
    </location>
</feature>
<dbReference type="GO" id="GO:0005524">
    <property type="term" value="F:ATP binding"/>
    <property type="evidence" value="ECO:0007669"/>
    <property type="project" value="UniProtKB-KW"/>
</dbReference>
<keyword evidence="4" id="KW-0479">Metal-binding</keyword>
<sequence length="545" mass="58915">MDRSVVVPVALSACAAIVGTILTHKLVESHKASRRFARAKEDRERRQAAKAKAKEGDDDAPKGTLLDDVGIPNVYLWEVEHLGALGFPSSFKGTNKMRNSEIAYTEYTADSPGRERSASQGGGSDYNKLISDRECIIADIRQGPGSRSTRAYVRAGPREHLHFDPATTVAAIVTCGGLCPGLNNVIRELTNTLHYLYGVKKVLGVRGGYAGFYNPEWEPIVLTPEAVANIHHDGGTFLGSSRGGFKMDGTIAFLEKHKINQLFVIGGDGTHRGAFKIHEECMARKMNVGVCGIPKTIDNDVDHIDRSFGFSSAVQAAQSAIRTAKTEAMCNLPNGIGIVKLMGRSAGFVAVHAAMSSGDVDLCLVPEVPIVLEGEKGCLPHLMRRVKEQGYAVVVVAEGAGEELLGESTEVDASGNKKLPKIGEFLKDKIGEYFGKHSKEPATVKYVDPSYMIRSCPANAADSLYCMQLAQNAVHGVMAGYTGFSVGLCNNRMVLLPIPELCETSPRTMDSHGRTWERVLSITRQPNTAGPKKKGEKAKYAPMLR</sequence>
<keyword evidence="8" id="KW-0460">Magnesium</keyword>
<dbReference type="GO" id="GO:0006002">
    <property type="term" value="P:fructose 6-phosphate metabolic process"/>
    <property type="evidence" value="ECO:0007669"/>
    <property type="project" value="InterPro"/>
</dbReference>
<evidence type="ECO:0000256" key="4">
    <source>
        <dbReference type="ARBA" id="ARBA00022723"/>
    </source>
</evidence>
<dbReference type="GO" id="GO:0005737">
    <property type="term" value="C:cytoplasm"/>
    <property type="evidence" value="ECO:0007669"/>
    <property type="project" value="UniProtKB-ARBA"/>
</dbReference>
<gene>
    <name evidence="13" type="ORF">TrCOL_g9578</name>
</gene>
<keyword evidence="6" id="KW-0418">Kinase</keyword>
<dbReference type="GO" id="GO:0003872">
    <property type="term" value="F:6-phosphofructokinase activity"/>
    <property type="evidence" value="ECO:0007669"/>
    <property type="project" value="UniProtKB-EC"/>
</dbReference>
<evidence type="ECO:0000256" key="11">
    <source>
        <dbReference type="SAM" id="MobiDB-lite"/>
    </source>
</evidence>
<comment type="cofactor">
    <cofactor evidence="1">
        <name>Mg(2+)</name>
        <dbReference type="ChEBI" id="CHEBI:18420"/>
    </cofactor>
</comment>
<dbReference type="OrthoDB" id="537915at2759"/>
<organism evidence="13 14">
    <name type="scientific">Triparma columacea</name>
    <dbReference type="NCBI Taxonomy" id="722753"/>
    <lineage>
        <taxon>Eukaryota</taxon>
        <taxon>Sar</taxon>
        <taxon>Stramenopiles</taxon>
        <taxon>Ochrophyta</taxon>
        <taxon>Bolidophyceae</taxon>
        <taxon>Parmales</taxon>
        <taxon>Triparmaceae</taxon>
        <taxon>Triparma</taxon>
    </lineage>
</organism>
<proteinExistence type="predicted"/>
<evidence type="ECO:0000256" key="8">
    <source>
        <dbReference type="ARBA" id="ARBA00022842"/>
    </source>
</evidence>
<dbReference type="PANTHER" id="PTHR45770">
    <property type="entry name" value="ATP-DEPENDENT 6-PHOSPHOFRUCTOKINASE 1"/>
    <property type="match status" value="1"/>
</dbReference>
<dbReference type="FunFam" id="3.40.50.450:FF:000002">
    <property type="entry name" value="ATP-dependent 6-phosphofructokinase"/>
    <property type="match status" value="1"/>
</dbReference>
<dbReference type="EMBL" id="BRYA01000580">
    <property type="protein sequence ID" value="GMI24057.1"/>
    <property type="molecule type" value="Genomic_DNA"/>
</dbReference>
<feature type="region of interest" description="Disordered" evidence="11">
    <location>
        <begin position="33"/>
        <end position="64"/>
    </location>
</feature>
<evidence type="ECO:0000256" key="6">
    <source>
        <dbReference type="ARBA" id="ARBA00022777"/>
    </source>
</evidence>
<reference evidence="14" key="1">
    <citation type="journal article" date="2023" name="Commun. Biol.">
        <title>Genome analysis of Parmales, the sister group of diatoms, reveals the evolutionary specialization of diatoms from phago-mixotrophs to photoautotrophs.</title>
        <authorList>
            <person name="Ban H."/>
            <person name="Sato S."/>
            <person name="Yoshikawa S."/>
            <person name="Yamada K."/>
            <person name="Nakamura Y."/>
            <person name="Ichinomiya M."/>
            <person name="Sato N."/>
            <person name="Blanc-Mathieu R."/>
            <person name="Endo H."/>
            <person name="Kuwata A."/>
            <person name="Ogata H."/>
        </authorList>
    </citation>
    <scope>NUCLEOTIDE SEQUENCE [LARGE SCALE GENOMIC DNA]</scope>
</reference>
<dbReference type="SUPFAM" id="SSF53784">
    <property type="entry name" value="Phosphofructokinase"/>
    <property type="match status" value="1"/>
</dbReference>
<comment type="function">
    <text evidence="2">Catalyzes the phosphorylation of D-fructose 6-phosphate to fructose 1,6-bisphosphate by ATP, the first committing step of glycolysis.</text>
</comment>
<dbReference type="Gene3D" id="3.40.50.450">
    <property type="match status" value="1"/>
</dbReference>
<dbReference type="NCBIfam" id="NF005301">
    <property type="entry name" value="PRK06830.1"/>
    <property type="match status" value="1"/>
</dbReference>
<evidence type="ECO:0000256" key="9">
    <source>
        <dbReference type="ARBA" id="ARBA00023152"/>
    </source>
</evidence>
<dbReference type="InterPro" id="IPR000023">
    <property type="entry name" value="Phosphofructokinase_dom"/>
</dbReference>
<evidence type="ECO:0000313" key="14">
    <source>
        <dbReference type="Proteomes" id="UP001165065"/>
    </source>
</evidence>
<evidence type="ECO:0000256" key="1">
    <source>
        <dbReference type="ARBA" id="ARBA00001946"/>
    </source>
</evidence>